<dbReference type="PANTHER" id="PTHR11088">
    <property type="entry name" value="TRNA DIMETHYLALLYLTRANSFERASE"/>
    <property type="match status" value="1"/>
</dbReference>
<dbReference type="EMBL" id="LUHQ01000004">
    <property type="protein sequence ID" value="OAO99927.1"/>
    <property type="molecule type" value="Genomic_DNA"/>
</dbReference>
<evidence type="ECO:0000256" key="2">
    <source>
        <dbReference type="ARBA" id="ARBA00022679"/>
    </source>
</evidence>
<dbReference type="GO" id="GO:0005524">
    <property type="term" value="F:ATP binding"/>
    <property type="evidence" value="ECO:0007669"/>
    <property type="project" value="UniProtKB-KW"/>
</dbReference>
<evidence type="ECO:0000313" key="6">
    <source>
        <dbReference type="EMBL" id="OAO99927.1"/>
    </source>
</evidence>
<dbReference type="SUPFAM" id="SSF52540">
    <property type="entry name" value="P-loop containing nucleoside triphosphate hydrolases"/>
    <property type="match status" value="1"/>
</dbReference>
<dbReference type="ExpressionAtlas" id="A0A178V2Q1">
    <property type="expression patterns" value="baseline and differential"/>
</dbReference>
<dbReference type="Proteomes" id="UP000078284">
    <property type="component" value="Chromosome 4"/>
</dbReference>
<proteinExistence type="inferred from homology"/>
<comment type="similarity">
    <text evidence="1">Belongs to the IPP transferase family.</text>
</comment>
<dbReference type="InterPro" id="IPR018022">
    <property type="entry name" value="IPT"/>
</dbReference>
<protein>
    <submittedName>
        <fullName evidence="6">IPT4</fullName>
    </submittedName>
</protein>
<keyword evidence="3" id="KW-0203">Cytokinin biosynthesis</keyword>
<dbReference type="Gene3D" id="1.10.287.890">
    <property type="entry name" value="Crystal structure of tRNA isopentenylpyrophosphate transferase (bh2366) domain"/>
    <property type="match status" value="1"/>
</dbReference>
<accession>A0A178V2Q1</accession>
<organism evidence="6 7">
    <name type="scientific">Arabidopsis thaliana</name>
    <name type="common">Mouse-ear cress</name>
    <dbReference type="NCBI Taxonomy" id="3702"/>
    <lineage>
        <taxon>Eukaryota</taxon>
        <taxon>Viridiplantae</taxon>
        <taxon>Streptophyta</taxon>
        <taxon>Embryophyta</taxon>
        <taxon>Tracheophyta</taxon>
        <taxon>Spermatophyta</taxon>
        <taxon>Magnoliopsida</taxon>
        <taxon>eudicotyledons</taxon>
        <taxon>Gunneridae</taxon>
        <taxon>Pentapetalae</taxon>
        <taxon>rosids</taxon>
        <taxon>malvids</taxon>
        <taxon>Brassicales</taxon>
        <taxon>Brassicaceae</taxon>
        <taxon>Camelineae</taxon>
        <taxon>Arabidopsis</taxon>
    </lineage>
</organism>
<dbReference type="GO" id="GO:0052381">
    <property type="term" value="F:tRNA dimethylallyltransferase activity"/>
    <property type="evidence" value="ECO:0007669"/>
    <property type="project" value="InterPro"/>
</dbReference>
<dbReference type="FunFam" id="3.40.50.300:FF:001570">
    <property type="entry name" value="Adenylate isopentenyltransferase"/>
    <property type="match status" value="1"/>
</dbReference>
<sequence>MKCNDKMVVIMGATGSGKSSLSVDLALHFKAEIINSDKMQFYDGLKITTNQSTIEDRRGVPHHLLGELNPEAGEVTAAEFRVMAAEAISEITQRKKLPILAGGSNSYIHALLAKSYDPENYPFSDHKGSICSELKYDCCFIWIDVDQSVLFEYLSLRLDLMMKSGMFEEIAEFHRSKKAPKEPLGIWKAIGVQEFDDYLKMYKWDNDMDKWDPMRKEAYEKAVRAIKENTFQLTKDQITKINKLRNAGWDIKKVDATASFREAIRAAKEGEGVAEMQRKIWNKEVLEPCVKIVKSHLDQPINYYYYYFYLLKRFLSLN</sequence>
<evidence type="ECO:0000256" key="3">
    <source>
        <dbReference type="ARBA" id="ARBA00022712"/>
    </source>
</evidence>
<comment type="caution">
    <text evidence="6">The sequence shown here is derived from an EMBL/GenBank/DDBJ whole genome shotgun (WGS) entry which is preliminary data.</text>
</comment>
<dbReference type="InterPro" id="IPR039657">
    <property type="entry name" value="Dimethylallyltransferase"/>
</dbReference>
<dbReference type="HAMAP" id="MF_00185">
    <property type="entry name" value="IPP_trans"/>
    <property type="match status" value="1"/>
</dbReference>
<gene>
    <name evidence="6" type="ordered locus">AXX17_At4g28530</name>
</gene>
<keyword evidence="4" id="KW-0547">Nucleotide-binding</keyword>
<evidence type="ECO:0000256" key="5">
    <source>
        <dbReference type="ARBA" id="ARBA00022840"/>
    </source>
</evidence>
<dbReference type="PANTHER" id="PTHR11088:SF86">
    <property type="entry name" value="ADENYLATE ISOPENTENYLTRANSFERASE 4-RELATED"/>
    <property type="match status" value="1"/>
</dbReference>
<dbReference type="GO" id="GO:0008033">
    <property type="term" value="P:tRNA processing"/>
    <property type="evidence" value="ECO:0007669"/>
    <property type="project" value="InterPro"/>
</dbReference>
<dbReference type="GO" id="GO:0009691">
    <property type="term" value="P:cytokinin biosynthetic process"/>
    <property type="evidence" value="ECO:0007669"/>
    <property type="project" value="UniProtKB-KW"/>
</dbReference>
<keyword evidence="2" id="KW-0808">Transferase</keyword>
<evidence type="ECO:0000313" key="7">
    <source>
        <dbReference type="Proteomes" id="UP000078284"/>
    </source>
</evidence>
<dbReference type="InterPro" id="IPR027417">
    <property type="entry name" value="P-loop_NTPase"/>
</dbReference>
<dbReference type="AlphaFoldDB" id="A0A178V2Q1"/>
<dbReference type="Gene3D" id="3.40.50.300">
    <property type="entry name" value="P-loop containing nucleotide triphosphate hydrolases"/>
    <property type="match status" value="1"/>
</dbReference>
<name>A0A178V2Q1_ARATH</name>
<reference evidence="7" key="1">
    <citation type="journal article" date="2016" name="Proc. Natl. Acad. Sci. U.S.A.">
        <title>Chromosome-level assembly of Arabidopsis thaliana Ler reveals the extent of translocation and inversion polymorphisms.</title>
        <authorList>
            <person name="Zapata L."/>
            <person name="Ding J."/>
            <person name="Willing E.M."/>
            <person name="Hartwig B."/>
            <person name="Bezdan D."/>
            <person name="Jiao W.B."/>
            <person name="Patel V."/>
            <person name="Velikkakam James G."/>
            <person name="Koornneef M."/>
            <person name="Ossowski S."/>
            <person name="Schneeberger K."/>
        </authorList>
    </citation>
    <scope>NUCLEOTIDE SEQUENCE [LARGE SCALE GENOMIC DNA]</scope>
    <source>
        <strain evidence="7">cv. Landsberg erecta</strain>
    </source>
</reference>
<evidence type="ECO:0000256" key="4">
    <source>
        <dbReference type="ARBA" id="ARBA00022741"/>
    </source>
</evidence>
<dbReference type="Pfam" id="PF01715">
    <property type="entry name" value="IPPT"/>
    <property type="match status" value="2"/>
</dbReference>
<evidence type="ECO:0000256" key="1">
    <source>
        <dbReference type="ARBA" id="ARBA00005842"/>
    </source>
</evidence>
<keyword evidence="5" id="KW-0067">ATP-binding</keyword>